<sequence length="52" mass="5613">MRKMKKSLRSQLAYETADASSASVKYEAGIKKKTAVLLGDLQGNQSAVIPKT</sequence>
<evidence type="ECO:0000313" key="1">
    <source>
        <dbReference type="EMBL" id="KAH3893454.1"/>
    </source>
</evidence>
<comment type="caution">
    <text evidence="1">The sequence shown here is derived from an EMBL/GenBank/DDBJ whole genome shotgun (WGS) entry which is preliminary data.</text>
</comment>
<keyword evidence="2" id="KW-1185">Reference proteome</keyword>
<gene>
    <name evidence="1" type="ORF">DPMN_017601</name>
</gene>
<protein>
    <submittedName>
        <fullName evidence="1">Uncharacterized protein</fullName>
    </submittedName>
</protein>
<dbReference type="EMBL" id="JAIWYP010000001">
    <property type="protein sequence ID" value="KAH3893454.1"/>
    <property type="molecule type" value="Genomic_DNA"/>
</dbReference>
<name>A0A9D4NGT7_DREPO</name>
<accession>A0A9D4NGT7</accession>
<organism evidence="1 2">
    <name type="scientific">Dreissena polymorpha</name>
    <name type="common">Zebra mussel</name>
    <name type="synonym">Mytilus polymorpha</name>
    <dbReference type="NCBI Taxonomy" id="45954"/>
    <lineage>
        <taxon>Eukaryota</taxon>
        <taxon>Metazoa</taxon>
        <taxon>Spiralia</taxon>
        <taxon>Lophotrochozoa</taxon>
        <taxon>Mollusca</taxon>
        <taxon>Bivalvia</taxon>
        <taxon>Autobranchia</taxon>
        <taxon>Heteroconchia</taxon>
        <taxon>Euheterodonta</taxon>
        <taxon>Imparidentia</taxon>
        <taxon>Neoheterodontei</taxon>
        <taxon>Myida</taxon>
        <taxon>Dreissenoidea</taxon>
        <taxon>Dreissenidae</taxon>
        <taxon>Dreissena</taxon>
    </lineage>
</organism>
<dbReference type="Proteomes" id="UP000828390">
    <property type="component" value="Unassembled WGS sequence"/>
</dbReference>
<proteinExistence type="predicted"/>
<reference evidence="1" key="1">
    <citation type="journal article" date="2019" name="bioRxiv">
        <title>The Genome of the Zebra Mussel, Dreissena polymorpha: A Resource for Invasive Species Research.</title>
        <authorList>
            <person name="McCartney M.A."/>
            <person name="Auch B."/>
            <person name="Kono T."/>
            <person name="Mallez S."/>
            <person name="Zhang Y."/>
            <person name="Obille A."/>
            <person name="Becker A."/>
            <person name="Abrahante J.E."/>
            <person name="Garbe J."/>
            <person name="Badalamenti J.P."/>
            <person name="Herman A."/>
            <person name="Mangelson H."/>
            <person name="Liachko I."/>
            <person name="Sullivan S."/>
            <person name="Sone E.D."/>
            <person name="Koren S."/>
            <person name="Silverstein K.A.T."/>
            <person name="Beckman K.B."/>
            <person name="Gohl D.M."/>
        </authorList>
    </citation>
    <scope>NUCLEOTIDE SEQUENCE</scope>
    <source>
        <strain evidence="1">Duluth1</strain>
        <tissue evidence="1">Whole animal</tissue>
    </source>
</reference>
<evidence type="ECO:0000313" key="2">
    <source>
        <dbReference type="Proteomes" id="UP000828390"/>
    </source>
</evidence>
<dbReference type="AlphaFoldDB" id="A0A9D4NGT7"/>
<reference evidence="1" key="2">
    <citation type="submission" date="2020-11" db="EMBL/GenBank/DDBJ databases">
        <authorList>
            <person name="McCartney M.A."/>
            <person name="Auch B."/>
            <person name="Kono T."/>
            <person name="Mallez S."/>
            <person name="Becker A."/>
            <person name="Gohl D.M."/>
            <person name="Silverstein K.A.T."/>
            <person name="Koren S."/>
            <person name="Bechman K.B."/>
            <person name="Herman A."/>
            <person name="Abrahante J.E."/>
            <person name="Garbe J."/>
        </authorList>
    </citation>
    <scope>NUCLEOTIDE SEQUENCE</scope>
    <source>
        <strain evidence="1">Duluth1</strain>
        <tissue evidence="1">Whole animal</tissue>
    </source>
</reference>